<reference evidence="2" key="1">
    <citation type="journal article" date="2020" name="BMC Genomics">
        <title>Correction to: Identification and distribution of gene clusters required for synthesis of sphingolipid metabolism inhibitors in diverse species of the filamentous fungus Fusarium.</title>
        <authorList>
            <person name="Kim H.S."/>
            <person name="Lohmar J.M."/>
            <person name="Busman M."/>
            <person name="Brown D.W."/>
            <person name="Naumann T.A."/>
            <person name="Divon H.H."/>
            <person name="Lysoe E."/>
            <person name="Uhlig S."/>
            <person name="Proctor R.H."/>
        </authorList>
    </citation>
    <scope>NUCLEOTIDE SEQUENCE [LARGE SCALE GENOMIC DNA]</scope>
    <source>
        <strain evidence="2">NRRL 25331</strain>
    </source>
</reference>
<name>A0A8H5WMR9_FUSCI</name>
<accession>A0A8H5WMR9</accession>
<dbReference type="Proteomes" id="UP000572754">
    <property type="component" value="Unassembled WGS sequence"/>
</dbReference>
<dbReference type="AlphaFoldDB" id="A0A8H5WMR9"/>
<evidence type="ECO:0000313" key="1">
    <source>
        <dbReference type="EMBL" id="KAF5665611.1"/>
    </source>
</evidence>
<dbReference type="EMBL" id="JAAQPE010000390">
    <property type="protein sequence ID" value="KAF5665611.1"/>
    <property type="molecule type" value="Genomic_DNA"/>
</dbReference>
<keyword evidence="2" id="KW-1185">Reference proteome</keyword>
<sequence>MNEGGLTFTDTEAGTEARRNIISICGPGHEGSLREDSKGCFLTLYPGQKHTKKAYISRIESGVGSIELPENSTIEEYKEAIAKQPKVWKWWCAENLENGKTYRVGIDTESTTKQWFEGSMEELLRKPLAERTDEKMKKEPIVITVTQPAEFTMMRPDSDGSLDWP</sequence>
<organism evidence="1 2">
    <name type="scientific">Fusarium circinatum</name>
    <name type="common">Pitch canker fungus</name>
    <name type="synonym">Gibberella circinata</name>
    <dbReference type="NCBI Taxonomy" id="48490"/>
    <lineage>
        <taxon>Eukaryota</taxon>
        <taxon>Fungi</taxon>
        <taxon>Dikarya</taxon>
        <taxon>Ascomycota</taxon>
        <taxon>Pezizomycotina</taxon>
        <taxon>Sordariomycetes</taxon>
        <taxon>Hypocreomycetidae</taxon>
        <taxon>Hypocreales</taxon>
        <taxon>Nectriaceae</taxon>
        <taxon>Fusarium</taxon>
        <taxon>Fusarium fujikuroi species complex</taxon>
    </lineage>
</organism>
<gene>
    <name evidence="1" type="ORF">FCIRC_10479</name>
</gene>
<evidence type="ECO:0000313" key="2">
    <source>
        <dbReference type="Proteomes" id="UP000572754"/>
    </source>
</evidence>
<proteinExistence type="predicted"/>
<protein>
    <submittedName>
        <fullName evidence="1">Uncharacterized protein</fullName>
    </submittedName>
</protein>
<reference evidence="1 2" key="2">
    <citation type="submission" date="2020-05" db="EMBL/GenBank/DDBJ databases">
        <title>Identification and distribution of gene clusters putatively required for synthesis of sphingolipid metabolism inhibitors in phylogenetically diverse species of the filamentous fungus Fusarium.</title>
        <authorList>
            <person name="Kim H.-S."/>
            <person name="Busman M."/>
            <person name="Brown D.W."/>
            <person name="Divon H."/>
            <person name="Uhlig S."/>
            <person name="Proctor R.H."/>
        </authorList>
    </citation>
    <scope>NUCLEOTIDE SEQUENCE [LARGE SCALE GENOMIC DNA]</scope>
    <source>
        <strain evidence="1 2">NRRL 25331</strain>
    </source>
</reference>
<comment type="caution">
    <text evidence="1">The sequence shown here is derived from an EMBL/GenBank/DDBJ whole genome shotgun (WGS) entry which is preliminary data.</text>
</comment>